<evidence type="ECO:0000313" key="2">
    <source>
        <dbReference type="Proteomes" id="UP001487740"/>
    </source>
</evidence>
<name>A0AAW0T1V7_SCYPA</name>
<comment type="caution">
    <text evidence="1">The sequence shown here is derived from an EMBL/GenBank/DDBJ whole genome shotgun (WGS) entry which is preliminary data.</text>
</comment>
<gene>
    <name evidence="1" type="ORF">O3P69_008232</name>
</gene>
<dbReference type="AlphaFoldDB" id="A0AAW0T1V7"/>
<organism evidence="1 2">
    <name type="scientific">Scylla paramamosain</name>
    <name type="common">Mud crab</name>
    <dbReference type="NCBI Taxonomy" id="85552"/>
    <lineage>
        <taxon>Eukaryota</taxon>
        <taxon>Metazoa</taxon>
        <taxon>Ecdysozoa</taxon>
        <taxon>Arthropoda</taxon>
        <taxon>Crustacea</taxon>
        <taxon>Multicrustacea</taxon>
        <taxon>Malacostraca</taxon>
        <taxon>Eumalacostraca</taxon>
        <taxon>Eucarida</taxon>
        <taxon>Decapoda</taxon>
        <taxon>Pleocyemata</taxon>
        <taxon>Brachyura</taxon>
        <taxon>Eubrachyura</taxon>
        <taxon>Portunoidea</taxon>
        <taxon>Portunidae</taxon>
        <taxon>Portuninae</taxon>
        <taxon>Scylla</taxon>
    </lineage>
</organism>
<dbReference type="EMBL" id="JARAKH010000041">
    <property type="protein sequence ID" value="KAK8381222.1"/>
    <property type="molecule type" value="Genomic_DNA"/>
</dbReference>
<reference evidence="1 2" key="1">
    <citation type="submission" date="2023-03" db="EMBL/GenBank/DDBJ databases">
        <title>High-quality genome of Scylla paramamosain provides insights in environmental adaptation.</title>
        <authorList>
            <person name="Zhang L."/>
        </authorList>
    </citation>
    <scope>NUCLEOTIDE SEQUENCE [LARGE SCALE GENOMIC DNA]</scope>
    <source>
        <strain evidence="1">LZ_2023a</strain>
        <tissue evidence="1">Muscle</tissue>
    </source>
</reference>
<sequence>MTVTLGRVGVGDGVREGEGITARGTCVTRDTLGLAETAPTYITSSSILVTDLVSGAQGMQLSFDRISFATSGKWLEVVYEDAVSTKTWAWYSDGSDRCLEAGGTWWRAVEKGEHPGRPLSRLIIDIVNLCPVPWRHPQPFDAWRDRKKNVVVTNAYDTLSHCAAADCSVILWKCASASHVPEFLKYRAVIRLWNHLHPRTLALKMEKLSTMSSKTATLTAYQVLVPLTDGPDGTLFPVPHCLAGTAPYLPARAHTWVPSAVRHHTIGK</sequence>
<accession>A0AAW0T1V7</accession>
<dbReference type="Proteomes" id="UP001487740">
    <property type="component" value="Unassembled WGS sequence"/>
</dbReference>
<protein>
    <submittedName>
        <fullName evidence="1">Uncharacterized protein</fullName>
    </submittedName>
</protein>
<evidence type="ECO:0000313" key="1">
    <source>
        <dbReference type="EMBL" id="KAK8381222.1"/>
    </source>
</evidence>
<keyword evidence="2" id="KW-1185">Reference proteome</keyword>
<proteinExistence type="predicted"/>